<keyword evidence="2" id="KW-1185">Reference proteome</keyword>
<dbReference type="EMBL" id="JABWDY010008198">
    <property type="protein sequence ID" value="KAF5202378.1"/>
    <property type="molecule type" value="Genomic_DNA"/>
</dbReference>
<organism evidence="1 2">
    <name type="scientific">Thalictrum thalictroides</name>
    <name type="common">Rue-anemone</name>
    <name type="synonym">Anemone thalictroides</name>
    <dbReference type="NCBI Taxonomy" id="46969"/>
    <lineage>
        <taxon>Eukaryota</taxon>
        <taxon>Viridiplantae</taxon>
        <taxon>Streptophyta</taxon>
        <taxon>Embryophyta</taxon>
        <taxon>Tracheophyta</taxon>
        <taxon>Spermatophyta</taxon>
        <taxon>Magnoliopsida</taxon>
        <taxon>Ranunculales</taxon>
        <taxon>Ranunculaceae</taxon>
        <taxon>Thalictroideae</taxon>
        <taxon>Thalictrum</taxon>
    </lineage>
</organism>
<evidence type="ECO:0000313" key="1">
    <source>
        <dbReference type="EMBL" id="KAF5202378.1"/>
    </source>
</evidence>
<gene>
    <name evidence="1" type="ORF">FRX31_008033</name>
</gene>
<comment type="caution">
    <text evidence="1">The sequence shown here is derived from an EMBL/GenBank/DDBJ whole genome shotgun (WGS) entry which is preliminary data.</text>
</comment>
<protein>
    <submittedName>
        <fullName evidence="1">Uncharacterized protein</fullName>
    </submittedName>
</protein>
<dbReference type="AlphaFoldDB" id="A0A7J6X0S5"/>
<sequence length="152" mass="17234">MGELSTSILTQGLVVFWRCIGRQYKAGVDEKGAVLQFMISGMNTLKEVSFCLKNHQAGIKDVYQDCKEYMHYSAGKPRGKFLVRRILSGFVWSCCCSGYRARKEYVLAVGEQHANSFRPRVRCFCFAGKASTLYLIMLWGVCWSDRGDTTLT</sequence>
<dbReference type="Proteomes" id="UP000554482">
    <property type="component" value="Unassembled WGS sequence"/>
</dbReference>
<proteinExistence type="predicted"/>
<evidence type="ECO:0000313" key="2">
    <source>
        <dbReference type="Proteomes" id="UP000554482"/>
    </source>
</evidence>
<accession>A0A7J6X0S5</accession>
<name>A0A7J6X0S5_THATH</name>
<reference evidence="1 2" key="1">
    <citation type="submission" date="2020-06" db="EMBL/GenBank/DDBJ databases">
        <title>Transcriptomic and genomic resources for Thalictrum thalictroides and T. hernandezii: Facilitating candidate gene discovery in an emerging model plant lineage.</title>
        <authorList>
            <person name="Arias T."/>
            <person name="Riano-Pachon D.M."/>
            <person name="Di Stilio V.S."/>
        </authorList>
    </citation>
    <scope>NUCLEOTIDE SEQUENCE [LARGE SCALE GENOMIC DNA]</scope>
    <source>
        <strain evidence="2">cv. WT478/WT964</strain>
        <tissue evidence="1">Leaves</tissue>
    </source>
</reference>